<evidence type="ECO:0000259" key="1">
    <source>
        <dbReference type="Pfam" id="PF12728"/>
    </source>
</evidence>
<dbReference type="AlphaFoldDB" id="A0A933P0K1"/>
<dbReference type="GO" id="GO:0003677">
    <property type="term" value="F:DNA binding"/>
    <property type="evidence" value="ECO:0007669"/>
    <property type="project" value="UniProtKB-KW"/>
</dbReference>
<name>A0A933P0K1_9HYPH</name>
<proteinExistence type="predicted"/>
<keyword evidence="2" id="KW-0238">DNA-binding</keyword>
<dbReference type="Proteomes" id="UP000782610">
    <property type="component" value="Unassembled WGS sequence"/>
</dbReference>
<sequence>MTMLLERPVLPSPADQELANLASRRLARAKQGELRVQVDGGEMLRLPRAVTALLYHLLTEMAQGNAVTLIPIHAELTTQEAADYLNVSRPHLIRLLEKGGIPFHMVGAHRRVKFSDLQTYRNTAEEARQRAMAELASQAQELDMGY</sequence>
<dbReference type="InterPro" id="IPR010093">
    <property type="entry name" value="SinI_DNA-bd"/>
</dbReference>
<dbReference type="InterPro" id="IPR041657">
    <property type="entry name" value="HTH_17"/>
</dbReference>
<gene>
    <name evidence="2" type="ORF">HY834_19235</name>
</gene>
<organism evidence="2 3">
    <name type="scientific">Devosia nanyangense</name>
    <dbReference type="NCBI Taxonomy" id="1228055"/>
    <lineage>
        <taxon>Bacteria</taxon>
        <taxon>Pseudomonadati</taxon>
        <taxon>Pseudomonadota</taxon>
        <taxon>Alphaproteobacteria</taxon>
        <taxon>Hyphomicrobiales</taxon>
        <taxon>Devosiaceae</taxon>
        <taxon>Devosia</taxon>
    </lineage>
</organism>
<reference evidence="2" key="1">
    <citation type="submission" date="2020-07" db="EMBL/GenBank/DDBJ databases">
        <title>Huge and variable diversity of episymbiotic CPR bacteria and DPANN archaea in groundwater ecosystems.</title>
        <authorList>
            <person name="He C.Y."/>
            <person name="Keren R."/>
            <person name="Whittaker M."/>
            <person name="Farag I.F."/>
            <person name="Doudna J."/>
            <person name="Cate J.H.D."/>
            <person name="Banfield J.F."/>
        </authorList>
    </citation>
    <scope>NUCLEOTIDE SEQUENCE</scope>
    <source>
        <strain evidence="2">NC_groundwater_1586_Pr3_B-0.1um_66_15</strain>
    </source>
</reference>
<dbReference type="EMBL" id="JACRAF010000064">
    <property type="protein sequence ID" value="MBI4923873.1"/>
    <property type="molecule type" value="Genomic_DNA"/>
</dbReference>
<accession>A0A933P0K1</accession>
<evidence type="ECO:0000313" key="3">
    <source>
        <dbReference type="Proteomes" id="UP000782610"/>
    </source>
</evidence>
<dbReference type="NCBIfam" id="TIGR01764">
    <property type="entry name" value="excise"/>
    <property type="match status" value="1"/>
</dbReference>
<protein>
    <submittedName>
        <fullName evidence="2">Excisionase family DNA-binding protein</fullName>
    </submittedName>
</protein>
<dbReference type="Pfam" id="PF12728">
    <property type="entry name" value="HTH_17"/>
    <property type="match status" value="1"/>
</dbReference>
<comment type="caution">
    <text evidence="2">The sequence shown here is derived from an EMBL/GenBank/DDBJ whole genome shotgun (WGS) entry which is preliminary data.</text>
</comment>
<feature type="domain" description="Helix-turn-helix" evidence="1">
    <location>
        <begin position="76"/>
        <end position="121"/>
    </location>
</feature>
<evidence type="ECO:0000313" key="2">
    <source>
        <dbReference type="EMBL" id="MBI4923873.1"/>
    </source>
</evidence>